<feature type="domain" description="Fibronectin type-III" evidence="1">
    <location>
        <begin position="2"/>
        <end position="95"/>
    </location>
</feature>
<dbReference type="WBParaSite" id="HNAJ_0001270201-mRNA-1">
    <property type="protein sequence ID" value="HNAJ_0001270201-mRNA-1"/>
    <property type="gene ID" value="HNAJ_0001270201"/>
</dbReference>
<reference evidence="2 3" key="2">
    <citation type="submission" date="2018-11" db="EMBL/GenBank/DDBJ databases">
        <authorList>
            <consortium name="Pathogen Informatics"/>
        </authorList>
    </citation>
    <scope>NUCLEOTIDE SEQUENCE [LARGE SCALE GENOMIC DNA]</scope>
</reference>
<dbReference type="PROSITE" id="PS50853">
    <property type="entry name" value="FN3"/>
    <property type="match status" value="1"/>
</dbReference>
<keyword evidence="3" id="KW-1185">Reference proteome</keyword>
<reference evidence="4" key="1">
    <citation type="submission" date="2017-02" db="UniProtKB">
        <authorList>
            <consortium name="WormBaseParasite"/>
        </authorList>
    </citation>
    <scope>IDENTIFICATION</scope>
</reference>
<dbReference type="SUPFAM" id="SSF49265">
    <property type="entry name" value="Fibronectin type III"/>
    <property type="match status" value="2"/>
</dbReference>
<name>A0A0R3TXV7_RODNA</name>
<protein>
    <submittedName>
        <fullName evidence="4">Fibronectin type-III domain-containing protein</fullName>
    </submittedName>
</protein>
<organism evidence="4">
    <name type="scientific">Rodentolepis nana</name>
    <name type="common">Dwarf tapeworm</name>
    <name type="synonym">Hymenolepis nana</name>
    <dbReference type="NCBI Taxonomy" id="102285"/>
    <lineage>
        <taxon>Eukaryota</taxon>
        <taxon>Metazoa</taxon>
        <taxon>Spiralia</taxon>
        <taxon>Lophotrochozoa</taxon>
        <taxon>Platyhelminthes</taxon>
        <taxon>Cestoda</taxon>
        <taxon>Eucestoda</taxon>
        <taxon>Cyclophyllidea</taxon>
        <taxon>Hymenolepididae</taxon>
        <taxon>Rodentolepis</taxon>
    </lineage>
</organism>
<sequence>MPDTDAFMDQLSSTSSRINYRQAAIQGFQILYAPNDNPYESSGWTTYEVGPFQMAIISHLQSKSPYFIRVKSKGPDGQYGEWSNPPAIAKSTMTTWGTDYSVRGLLCIPGLTSAKITWQRPQNTKGLMAFNIRASGSKQYADEAGVMRTQTIEPRSARHAYFASQEGYDYVVKDLEPNTIYDIRVNAHYETGLNLESNWETTSCHTEMQKPEKVPSPKPISAFKDQKQVNLLVYRVSEQLGKIRQYYIMVSPWHLTSAPLEMLTVDEVITEIIFELGIILQSFNLLSETMSFLYA</sequence>
<dbReference type="InterPro" id="IPR036116">
    <property type="entry name" value="FN3_sf"/>
</dbReference>
<dbReference type="InterPro" id="IPR013783">
    <property type="entry name" value="Ig-like_fold"/>
</dbReference>
<accession>A0A0R3TXV7</accession>
<gene>
    <name evidence="2" type="ORF">HNAJ_LOCUS12680</name>
</gene>
<evidence type="ECO:0000313" key="4">
    <source>
        <dbReference type="WBParaSite" id="HNAJ_0001270201-mRNA-1"/>
    </source>
</evidence>
<proteinExistence type="predicted"/>
<dbReference type="CDD" id="cd00063">
    <property type="entry name" value="FN3"/>
    <property type="match status" value="1"/>
</dbReference>
<dbReference type="EMBL" id="UZAE01014553">
    <property type="protein sequence ID" value="VDO13782.1"/>
    <property type="molecule type" value="Genomic_DNA"/>
</dbReference>
<dbReference type="OrthoDB" id="6279462at2759"/>
<dbReference type="AlphaFoldDB" id="A0A0R3TXV7"/>
<dbReference type="Proteomes" id="UP000278807">
    <property type="component" value="Unassembled WGS sequence"/>
</dbReference>
<evidence type="ECO:0000259" key="1">
    <source>
        <dbReference type="PROSITE" id="PS50853"/>
    </source>
</evidence>
<dbReference type="Gene3D" id="2.60.40.10">
    <property type="entry name" value="Immunoglobulins"/>
    <property type="match status" value="2"/>
</dbReference>
<dbReference type="InterPro" id="IPR003961">
    <property type="entry name" value="FN3_dom"/>
</dbReference>
<dbReference type="STRING" id="102285.A0A0R3TXV7"/>
<evidence type="ECO:0000313" key="3">
    <source>
        <dbReference type="Proteomes" id="UP000278807"/>
    </source>
</evidence>
<evidence type="ECO:0000313" key="2">
    <source>
        <dbReference type="EMBL" id="VDO13782.1"/>
    </source>
</evidence>